<keyword evidence="2" id="KW-1185">Reference proteome</keyword>
<reference evidence="3" key="1">
    <citation type="submission" date="2016-11" db="UniProtKB">
        <authorList>
            <consortium name="WormBaseParasite"/>
        </authorList>
    </citation>
    <scope>IDENTIFICATION</scope>
</reference>
<evidence type="ECO:0000313" key="2">
    <source>
        <dbReference type="Proteomes" id="UP000095283"/>
    </source>
</evidence>
<feature type="transmembrane region" description="Helical" evidence="1">
    <location>
        <begin position="63"/>
        <end position="83"/>
    </location>
</feature>
<evidence type="ECO:0000313" key="3">
    <source>
        <dbReference type="WBParaSite" id="Hba_11314"/>
    </source>
</evidence>
<dbReference type="AlphaFoldDB" id="A0A1I7X1P1"/>
<sequence>MLITIYYIRCKQSLINALINSIRLFSVNCSVYSIISNMYTILDHIITEIKKKKKKLLFIVPKCNIIIMLFRLYFCNIYIYIYIYI</sequence>
<name>A0A1I7X1P1_HETBA</name>
<keyword evidence="1" id="KW-0812">Transmembrane</keyword>
<accession>A0A1I7X1P1</accession>
<dbReference type="WBParaSite" id="Hba_11314">
    <property type="protein sequence ID" value="Hba_11314"/>
    <property type="gene ID" value="Hba_11314"/>
</dbReference>
<proteinExistence type="predicted"/>
<keyword evidence="1" id="KW-0472">Membrane</keyword>
<feature type="transmembrane region" description="Helical" evidence="1">
    <location>
        <begin position="22"/>
        <end position="42"/>
    </location>
</feature>
<protein>
    <submittedName>
        <fullName evidence="3">Uncharacterized protein</fullName>
    </submittedName>
</protein>
<dbReference type="Proteomes" id="UP000095283">
    <property type="component" value="Unplaced"/>
</dbReference>
<evidence type="ECO:0000256" key="1">
    <source>
        <dbReference type="SAM" id="Phobius"/>
    </source>
</evidence>
<keyword evidence="1" id="KW-1133">Transmembrane helix</keyword>
<organism evidence="2 3">
    <name type="scientific">Heterorhabditis bacteriophora</name>
    <name type="common">Entomopathogenic nematode worm</name>
    <dbReference type="NCBI Taxonomy" id="37862"/>
    <lineage>
        <taxon>Eukaryota</taxon>
        <taxon>Metazoa</taxon>
        <taxon>Ecdysozoa</taxon>
        <taxon>Nematoda</taxon>
        <taxon>Chromadorea</taxon>
        <taxon>Rhabditida</taxon>
        <taxon>Rhabditina</taxon>
        <taxon>Rhabditomorpha</taxon>
        <taxon>Strongyloidea</taxon>
        <taxon>Heterorhabditidae</taxon>
        <taxon>Heterorhabditis</taxon>
    </lineage>
</organism>